<dbReference type="GO" id="GO:0003677">
    <property type="term" value="F:DNA binding"/>
    <property type="evidence" value="ECO:0007669"/>
    <property type="project" value="UniProtKB-KW"/>
</dbReference>
<proteinExistence type="inferred from homology"/>
<dbReference type="InterPro" id="IPR013325">
    <property type="entry name" value="RNA_pol_sigma_r2"/>
</dbReference>
<dbReference type="GO" id="GO:0006352">
    <property type="term" value="P:DNA-templated transcription initiation"/>
    <property type="evidence" value="ECO:0007669"/>
    <property type="project" value="InterPro"/>
</dbReference>
<dbReference type="PANTHER" id="PTHR30603">
    <property type="entry name" value="RNA POLYMERASE SIGMA FACTOR RPO"/>
    <property type="match status" value="1"/>
</dbReference>
<keyword evidence="3 5" id="KW-0238">DNA-binding</keyword>
<evidence type="ECO:0000256" key="6">
    <source>
        <dbReference type="SAM" id="MobiDB-lite"/>
    </source>
</evidence>
<dbReference type="SUPFAM" id="SSF88946">
    <property type="entry name" value="Sigma2 domain of RNA polymerase sigma factors"/>
    <property type="match status" value="1"/>
</dbReference>
<accession>A0A518CEC6</accession>
<protein>
    <recommendedName>
        <fullName evidence="5">RNA polymerase sigma factor</fullName>
    </recommendedName>
</protein>
<dbReference type="KEGG" id="bvo:Pan97_46550"/>
<dbReference type="Gene3D" id="1.10.601.10">
    <property type="entry name" value="RNA Polymerase Primary Sigma Factor"/>
    <property type="match status" value="2"/>
</dbReference>
<dbReference type="NCBIfam" id="TIGR02937">
    <property type="entry name" value="sigma70-ECF"/>
    <property type="match status" value="1"/>
</dbReference>
<dbReference type="OrthoDB" id="9809557at2"/>
<feature type="region of interest" description="Disordered" evidence="6">
    <location>
        <begin position="1"/>
        <end position="50"/>
    </location>
</feature>
<evidence type="ECO:0000256" key="4">
    <source>
        <dbReference type="ARBA" id="ARBA00023163"/>
    </source>
</evidence>
<dbReference type="RefSeq" id="WP_144976557.1">
    <property type="nucleotide sequence ID" value="NZ_CP036289.1"/>
</dbReference>
<dbReference type="PROSITE" id="PS00716">
    <property type="entry name" value="SIGMA70_2"/>
    <property type="match status" value="1"/>
</dbReference>
<dbReference type="Proteomes" id="UP000318626">
    <property type="component" value="Chromosome"/>
</dbReference>
<keyword evidence="1 5" id="KW-0805">Transcription regulation</keyword>
<dbReference type="Gene3D" id="1.10.10.10">
    <property type="entry name" value="Winged helix-like DNA-binding domain superfamily/Winged helix DNA-binding domain"/>
    <property type="match status" value="2"/>
</dbReference>
<comment type="function">
    <text evidence="5">Sigma factors are initiation factors that promote the attachment of RNA polymerase to specific initiation sites and are then released.</text>
</comment>
<evidence type="ECO:0000313" key="10">
    <source>
        <dbReference type="Proteomes" id="UP000318626"/>
    </source>
</evidence>
<evidence type="ECO:0000256" key="1">
    <source>
        <dbReference type="ARBA" id="ARBA00023015"/>
    </source>
</evidence>
<dbReference type="InterPro" id="IPR007630">
    <property type="entry name" value="RNA_pol_sigma70_r4"/>
</dbReference>
<dbReference type="Pfam" id="PF04542">
    <property type="entry name" value="Sigma70_r2"/>
    <property type="match status" value="1"/>
</dbReference>
<dbReference type="Pfam" id="PF04545">
    <property type="entry name" value="Sigma70_r4"/>
    <property type="match status" value="1"/>
</dbReference>
<dbReference type="AlphaFoldDB" id="A0A518CEC6"/>
<name>A0A518CEC6_9BACT</name>
<evidence type="ECO:0000256" key="3">
    <source>
        <dbReference type="ARBA" id="ARBA00023125"/>
    </source>
</evidence>
<gene>
    <name evidence="9" type="primary">sigA_4</name>
    <name evidence="9" type="ORF">Pan97_46550</name>
</gene>
<feature type="compositionally biased region" description="Polar residues" evidence="6">
    <location>
        <begin position="35"/>
        <end position="45"/>
    </location>
</feature>
<evidence type="ECO:0000313" key="9">
    <source>
        <dbReference type="EMBL" id="QDU77583.1"/>
    </source>
</evidence>
<dbReference type="InterPro" id="IPR013324">
    <property type="entry name" value="RNA_pol_sigma_r3/r4-like"/>
</dbReference>
<dbReference type="CDD" id="cd06171">
    <property type="entry name" value="Sigma70_r4"/>
    <property type="match status" value="1"/>
</dbReference>
<dbReference type="InterPro" id="IPR014284">
    <property type="entry name" value="RNA_pol_sigma-70_dom"/>
</dbReference>
<organism evidence="9 10">
    <name type="scientific">Bremerella volcania</name>
    <dbReference type="NCBI Taxonomy" id="2527984"/>
    <lineage>
        <taxon>Bacteria</taxon>
        <taxon>Pseudomonadati</taxon>
        <taxon>Planctomycetota</taxon>
        <taxon>Planctomycetia</taxon>
        <taxon>Pirellulales</taxon>
        <taxon>Pirellulaceae</taxon>
        <taxon>Bremerella</taxon>
    </lineage>
</organism>
<sequence>MNKESGSVVGSQEESAHVDSISTADSRAAGRLNAPSKSATSDVEVSEMRQASDSEALRSYLVEMGKIARLTPQQEQHLTRRVAETRRSYLHRLFGCGIVTQMVCDLLVEVAEGDRRLDRTLEVTISGPGQKAKLQSKVREAIEYLAESAHRNRYDISVAMRTDEETPQRRQRAIERLMRRRHATACFLESFGLREKFLPEWQRKVEQLLESLDLPADGVPGNMFDMPVSPEALEIFELYQETPGTLAFQRPMIREAHELYCRAKKELVSANLRLVVSIAKNYRNRGLSFLDLIQEGNVGLIRAVEKFDDSLGFKFATYGTWWIRQAILKGIAEQAKLIRVPARMQERIQNVQSSKAQFRQEENRDPTIEETASLAKVTERDVLQADLLMRGPMSLDVKPYDDEEFADMLPARDDFTGLSESSRETVQKLLASVFSVLTPREQEILCRRYGIPDGQVQTLEEVSQAFSLTRERIRQIEIAALRKLRKSSACAGLKDWIDEPIPF</sequence>
<evidence type="ECO:0000259" key="7">
    <source>
        <dbReference type="PROSITE" id="PS00715"/>
    </source>
</evidence>
<keyword evidence="4 5" id="KW-0804">Transcription</keyword>
<dbReference type="PANTHER" id="PTHR30603:SF60">
    <property type="entry name" value="RNA POLYMERASE SIGMA FACTOR RPOD"/>
    <property type="match status" value="1"/>
</dbReference>
<dbReference type="SUPFAM" id="SSF88659">
    <property type="entry name" value="Sigma3 and sigma4 domains of RNA polymerase sigma factors"/>
    <property type="match status" value="2"/>
</dbReference>
<feature type="domain" description="RNA polymerase sigma-70" evidence="7">
    <location>
        <begin position="291"/>
        <end position="304"/>
    </location>
</feature>
<feature type="domain" description="RNA polymerase sigma-70" evidence="8">
    <location>
        <begin position="458"/>
        <end position="484"/>
    </location>
</feature>
<dbReference type="Pfam" id="PF00140">
    <property type="entry name" value="Sigma70_r1_2"/>
    <property type="match status" value="1"/>
</dbReference>
<dbReference type="PROSITE" id="PS00715">
    <property type="entry name" value="SIGMA70_1"/>
    <property type="match status" value="1"/>
</dbReference>
<keyword evidence="2 5" id="KW-0731">Sigma factor</keyword>
<dbReference type="PRINTS" id="PR00046">
    <property type="entry name" value="SIGMA70FCT"/>
</dbReference>
<evidence type="ECO:0000256" key="2">
    <source>
        <dbReference type="ARBA" id="ARBA00023082"/>
    </source>
</evidence>
<evidence type="ECO:0000256" key="5">
    <source>
        <dbReference type="RuleBase" id="RU362124"/>
    </source>
</evidence>
<keyword evidence="10" id="KW-1185">Reference proteome</keyword>
<dbReference type="EMBL" id="CP036289">
    <property type="protein sequence ID" value="QDU77583.1"/>
    <property type="molecule type" value="Genomic_DNA"/>
</dbReference>
<dbReference type="GO" id="GO:0016987">
    <property type="term" value="F:sigma factor activity"/>
    <property type="evidence" value="ECO:0007669"/>
    <property type="project" value="UniProtKB-KW"/>
</dbReference>
<dbReference type="InterPro" id="IPR036388">
    <property type="entry name" value="WH-like_DNA-bd_sf"/>
</dbReference>
<evidence type="ECO:0000259" key="8">
    <source>
        <dbReference type="PROSITE" id="PS00716"/>
    </source>
</evidence>
<dbReference type="InterPro" id="IPR000943">
    <property type="entry name" value="RNA_pol_sigma70"/>
</dbReference>
<dbReference type="InterPro" id="IPR050239">
    <property type="entry name" value="Sigma-70_RNA_pol_init_factors"/>
</dbReference>
<feature type="compositionally biased region" description="Low complexity" evidence="6">
    <location>
        <begin position="1"/>
        <end position="13"/>
    </location>
</feature>
<dbReference type="InterPro" id="IPR007627">
    <property type="entry name" value="RNA_pol_sigma70_r2"/>
</dbReference>
<comment type="similarity">
    <text evidence="5">Belongs to the sigma-70 factor family.</text>
</comment>
<dbReference type="InterPro" id="IPR009042">
    <property type="entry name" value="RNA_pol_sigma70_r1_2"/>
</dbReference>
<reference evidence="10" key="1">
    <citation type="submission" date="2019-02" db="EMBL/GenBank/DDBJ databases">
        <title>Deep-cultivation of Planctomycetes and their phenomic and genomic characterization uncovers novel biology.</title>
        <authorList>
            <person name="Wiegand S."/>
            <person name="Jogler M."/>
            <person name="Boedeker C."/>
            <person name="Pinto D."/>
            <person name="Vollmers J."/>
            <person name="Rivas-Marin E."/>
            <person name="Kohn T."/>
            <person name="Peeters S.H."/>
            <person name="Heuer A."/>
            <person name="Rast P."/>
            <person name="Oberbeckmann S."/>
            <person name="Bunk B."/>
            <person name="Jeske O."/>
            <person name="Meyerdierks A."/>
            <person name="Storesund J.E."/>
            <person name="Kallscheuer N."/>
            <person name="Luecker S."/>
            <person name="Lage O.M."/>
            <person name="Pohl T."/>
            <person name="Merkel B.J."/>
            <person name="Hornburger P."/>
            <person name="Mueller R.-W."/>
            <person name="Bruemmer F."/>
            <person name="Labrenz M."/>
            <person name="Spormann A.M."/>
            <person name="Op den Camp H."/>
            <person name="Overmann J."/>
            <person name="Amann R."/>
            <person name="Jetten M.S.M."/>
            <person name="Mascher T."/>
            <person name="Medema M.H."/>
            <person name="Devos D.P."/>
            <person name="Kaster A.-K."/>
            <person name="Ovreas L."/>
            <person name="Rohde M."/>
            <person name="Galperin M.Y."/>
            <person name="Jogler C."/>
        </authorList>
    </citation>
    <scope>NUCLEOTIDE SEQUENCE [LARGE SCALE GENOMIC DNA]</scope>
    <source>
        <strain evidence="10">Pan97</strain>
    </source>
</reference>